<dbReference type="SUPFAM" id="SSF53756">
    <property type="entry name" value="UDP-Glycosyltransferase/glycogen phosphorylase"/>
    <property type="match status" value="1"/>
</dbReference>
<dbReference type="CDD" id="cd03801">
    <property type="entry name" value="GT4_PimA-like"/>
    <property type="match status" value="1"/>
</dbReference>
<dbReference type="RefSeq" id="WP_296943765.1">
    <property type="nucleotide sequence ID" value="NZ_LT599032.1"/>
</dbReference>
<dbReference type="PANTHER" id="PTHR12526:SF630">
    <property type="entry name" value="GLYCOSYLTRANSFERASE"/>
    <property type="match status" value="1"/>
</dbReference>
<accession>A0A212K2K6</accession>
<dbReference type="Gene3D" id="3.40.50.2000">
    <property type="entry name" value="Glycogen Phosphorylase B"/>
    <property type="match status" value="1"/>
</dbReference>
<evidence type="ECO:0008006" key="2">
    <source>
        <dbReference type="Google" id="ProtNLM"/>
    </source>
</evidence>
<sequence>MKRILYFMPYLSFENNAGNITRVISLLKYFKQRNFKVDYYGIKDWYKWEDGDDERMMKSGLIDRLFIASTKPSQRKFMQRLLYKVPEYFKRKLYGIDNEALSNYSTWYVCQQFEKVLKENEYDYIVVNYAWWAYLIRDKALLKGARTIIDTHDLLTVNQYHSEKKGLGRTFEQEIKRMSLFDEVWAVSVDEYYIFSQFLENTIRLVPNISLSNIDSYTVASDKKPKYDLVYVASDNHWNQDSARWFFTEVYPLLPTDITMCVIGRITEYIKEGYPNVTKIRFIEDLGSAYADSKISICPMLGGSGIKLKVIEAMSFGLPVVCTLRGIDGLPNKINNGCLVSLNAGEFASNIRKLLDNEALYKEQSKQGYDLYKAYFNPSVRYKQLDEIFGVDIK</sequence>
<reference evidence="1" key="1">
    <citation type="submission" date="2016-04" db="EMBL/GenBank/DDBJ databases">
        <authorList>
            <person name="Evans L.H."/>
            <person name="Alamgir A."/>
            <person name="Owens N."/>
            <person name="Weber N.D."/>
            <person name="Virtaneva K."/>
            <person name="Barbian K."/>
            <person name="Babar A."/>
            <person name="Rosenke K."/>
        </authorList>
    </citation>
    <scope>NUCLEOTIDE SEQUENCE</scope>
    <source>
        <strain evidence="1">86-1</strain>
    </source>
</reference>
<dbReference type="AlphaFoldDB" id="A0A212K2K6"/>
<gene>
    <name evidence="1" type="ORF">KL86DYS1_31228</name>
</gene>
<organism evidence="1">
    <name type="scientific">uncultured Dysgonomonas sp</name>
    <dbReference type="NCBI Taxonomy" id="206096"/>
    <lineage>
        <taxon>Bacteria</taxon>
        <taxon>Pseudomonadati</taxon>
        <taxon>Bacteroidota</taxon>
        <taxon>Bacteroidia</taxon>
        <taxon>Bacteroidales</taxon>
        <taxon>Dysgonomonadaceae</taxon>
        <taxon>Dysgonomonas</taxon>
        <taxon>environmental samples</taxon>
    </lineage>
</organism>
<protein>
    <recommendedName>
        <fullName evidence="2">Glycosyltransferase subfamily 4-like N-terminal domain-containing protein</fullName>
    </recommendedName>
</protein>
<dbReference type="EMBL" id="FLUM01000003">
    <property type="protein sequence ID" value="SBW05887.1"/>
    <property type="molecule type" value="Genomic_DNA"/>
</dbReference>
<name>A0A212K2K6_9BACT</name>
<proteinExistence type="predicted"/>
<dbReference type="Pfam" id="PF13692">
    <property type="entry name" value="Glyco_trans_1_4"/>
    <property type="match status" value="1"/>
</dbReference>
<evidence type="ECO:0000313" key="1">
    <source>
        <dbReference type="EMBL" id="SBW05887.1"/>
    </source>
</evidence>
<dbReference type="PANTHER" id="PTHR12526">
    <property type="entry name" value="GLYCOSYLTRANSFERASE"/>
    <property type="match status" value="1"/>
</dbReference>